<gene>
    <name evidence="5" type="ORF">SAMN05660236_5838</name>
</gene>
<dbReference type="RefSeq" id="WP_079690332.1">
    <property type="nucleotide sequence ID" value="NZ_FUZU01000005.1"/>
</dbReference>
<dbReference type="OrthoDB" id="9792692at2"/>
<dbReference type="AlphaFoldDB" id="A0A1T5MMG9"/>
<dbReference type="SUPFAM" id="SSF53223">
    <property type="entry name" value="Aminoacid dehydrogenase-like, N-terminal domain"/>
    <property type="match status" value="1"/>
</dbReference>
<proteinExistence type="predicted"/>
<evidence type="ECO:0000259" key="4">
    <source>
        <dbReference type="Pfam" id="PF08501"/>
    </source>
</evidence>
<dbReference type="STRING" id="688867.SAMN05660236_5838"/>
<organism evidence="5 6">
    <name type="scientific">Ohtaekwangia koreensis</name>
    <dbReference type="NCBI Taxonomy" id="688867"/>
    <lineage>
        <taxon>Bacteria</taxon>
        <taxon>Pseudomonadati</taxon>
        <taxon>Bacteroidota</taxon>
        <taxon>Cytophagia</taxon>
        <taxon>Cytophagales</taxon>
        <taxon>Fulvivirgaceae</taxon>
        <taxon>Ohtaekwangia</taxon>
    </lineage>
</organism>
<keyword evidence="3" id="KW-0057">Aromatic amino acid biosynthesis</keyword>
<dbReference type="InterPro" id="IPR022893">
    <property type="entry name" value="Shikimate_DH_fam"/>
</dbReference>
<keyword evidence="6" id="KW-1185">Reference proteome</keyword>
<reference evidence="5 6" key="1">
    <citation type="submission" date="2017-02" db="EMBL/GenBank/DDBJ databases">
        <authorList>
            <person name="Peterson S.W."/>
        </authorList>
    </citation>
    <scope>NUCLEOTIDE SEQUENCE [LARGE SCALE GENOMIC DNA]</scope>
    <source>
        <strain evidence="5 6">DSM 25262</strain>
    </source>
</reference>
<evidence type="ECO:0000256" key="3">
    <source>
        <dbReference type="ARBA" id="ARBA00023141"/>
    </source>
</evidence>
<dbReference type="GO" id="GO:0004764">
    <property type="term" value="F:shikimate 3-dehydrogenase (NADP+) activity"/>
    <property type="evidence" value="ECO:0007669"/>
    <property type="project" value="InterPro"/>
</dbReference>
<keyword evidence="2" id="KW-0560">Oxidoreductase</keyword>
<dbReference type="GO" id="GO:0005829">
    <property type="term" value="C:cytosol"/>
    <property type="evidence" value="ECO:0007669"/>
    <property type="project" value="TreeGrafter"/>
</dbReference>
<dbReference type="GO" id="GO:0009073">
    <property type="term" value="P:aromatic amino acid family biosynthetic process"/>
    <property type="evidence" value="ECO:0007669"/>
    <property type="project" value="UniProtKB-KW"/>
</dbReference>
<dbReference type="GO" id="GO:0050661">
    <property type="term" value="F:NADP binding"/>
    <property type="evidence" value="ECO:0007669"/>
    <property type="project" value="TreeGrafter"/>
</dbReference>
<dbReference type="GO" id="GO:0019632">
    <property type="term" value="P:shikimate metabolic process"/>
    <property type="evidence" value="ECO:0007669"/>
    <property type="project" value="TreeGrafter"/>
</dbReference>
<dbReference type="GO" id="GO:0009423">
    <property type="term" value="P:chorismate biosynthetic process"/>
    <property type="evidence" value="ECO:0007669"/>
    <property type="project" value="TreeGrafter"/>
</dbReference>
<dbReference type="EMBL" id="FUZU01000005">
    <property type="protein sequence ID" value="SKC89386.1"/>
    <property type="molecule type" value="Genomic_DNA"/>
</dbReference>
<protein>
    <submittedName>
        <fullName evidence="5">Shikimate dehydrogenase</fullName>
    </submittedName>
</protein>
<evidence type="ECO:0000256" key="1">
    <source>
        <dbReference type="ARBA" id="ARBA00004871"/>
    </source>
</evidence>
<dbReference type="Pfam" id="PF08501">
    <property type="entry name" value="Shikimate_dh_N"/>
    <property type="match status" value="1"/>
</dbReference>
<name>A0A1T5MMG9_9BACT</name>
<dbReference type="PANTHER" id="PTHR21089:SF1">
    <property type="entry name" value="BIFUNCTIONAL 3-DEHYDROQUINATE DEHYDRATASE_SHIKIMATE DEHYDROGENASE, CHLOROPLASTIC"/>
    <property type="match status" value="1"/>
</dbReference>
<evidence type="ECO:0000256" key="2">
    <source>
        <dbReference type="ARBA" id="ARBA00023002"/>
    </source>
</evidence>
<dbReference type="Proteomes" id="UP000190961">
    <property type="component" value="Unassembled WGS sequence"/>
</dbReference>
<dbReference type="CDD" id="cd01065">
    <property type="entry name" value="NAD_bind_Shikimate_DH"/>
    <property type="match status" value="1"/>
</dbReference>
<dbReference type="Gene3D" id="3.40.50.10860">
    <property type="entry name" value="Leucine Dehydrogenase, chain A, domain 1"/>
    <property type="match status" value="1"/>
</dbReference>
<dbReference type="InterPro" id="IPR013708">
    <property type="entry name" value="Shikimate_DH-bd_N"/>
</dbReference>
<dbReference type="SUPFAM" id="SSF51735">
    <property type="entry name" value="NAD(P)-binding Rossmann-fold domains"/>
    <property type="match status" value="1"/>
</dbReference>
<accession>A0A1T5MMG9</accession>
<dbReference type="Gene3D" id="3.40.50.720">
    <property type="entry name" value="NAD(P)-binding Rossmann-like Domain"/>
    <property type="match status" value="1"/>
</dbReference>
<evidence type="ECO:0000313" key="6">
    <source>
        <dbReference type="Proteomes" id="UP000190961"/>
    </source>
</evidence>
<evidence type="ECO:0000313" key="5">
    <source>
        <dbReference type="EMBL" id="SKC89386.1"/>
    </source>
</evidence>
<dbReference type="PANTHER" id="PTHR21089">
    <property type="entry name" value="SHIKIMATE DEHYDROGENASE"/>
    <property type="match status" value="1"/>
</dbReference>
<feature type="domain" description="Shikimate dehydrogenase substrate binding N-terminal" evidence="4">
    <location>
        <begin position="7"/>
        <end position="89"/>
    </location>
</feature>
<comment type="pathway">
    <text evidence="1">Metabolic intermediate biosynthesis; chorismate biosynthesis; chorismate from D-erythrose 4-phosphate and phosphoenolpyruvate: step 4/7.</text>
</comment>
<sequence>MEKVFGLIGGTVSHSFSKSYFDEKFFREGLRDYRYELFPLGNITEIEALLKDTKGLTGLNVTIPYKEQIMKYLDEVDGFAKKIGAVNVIKIKDGKLKGFNTDSDAFFETIEKWLPKDKTFNALILGTGGSSKAVQEALKKLKIEYTLVSREARKGLIAYTDLEKDPSIITNTKLIINTTPLGMSPKTEAMPPINYELLGSEHYVYDLIYNPARTLFLQKSEMRGTIIKNGLEMLHVQAEKSWTIWNN</sequence>
<keyword evidence="3" id="KW-0028">Amino-acid biosynthesis</keyword>
<dbReference type="InterPro" id="IPR036291">
    <property type="entry name" value="NAD(P)-bd_dom_sf"/>
</dbReference>
<dbReference type="InterPro" id="IPR046346">
    <property type="entry name" value="Aminoacid_DH-like_N_sf"/>
</dbReference>